<accession>A0A2B4R374</accession>
<evidence type="ECO:0000313" key="2">
    <source>
        <dbReference type="Proteomes" id="UP000225706"/>
    </source>
</evidence>
<gene>
    <name evidence="1" type="ORF">AWC38_SpisGene23186</name>
</gene>
<proteinExistence type="predicted"/>
<name>A0A2B4R374_STYPI</name>
<comment type="caution">
    <text evidence="1">The sequence shown here is derived from an EMBL/GenBank/DDBJ whole genome shotgun (WGS) entry which is preliminary data.</text>
</comment>
<keyword evidence="2" id="KW-1185">Reference proteome</keyword>
<evidence type="ECO:0000313" key="1">
    <source>
        <dbReference type="EMBL" id="PFX12794.1"/>
    </source>
</evidence>
<reference evidence="2" key="1">
    <citation type="journal article" date="2017" name="bioRxiv">
        <title>Comparative analysis of the genomes of Stylophora pistillata and Acropora digitifera provides evidence for extensive differences between species of corals.</title>
        <authorList>
            <person name="Voolstra C.R."/>
            <person name="Li Y."/>
            <person name="Liew Y.J."/>
            <person name="Baumgarten S."/>
            <person name="Zoccola D."/>
            <person name="Flot J.-F."/>
            <person name="Tambutte S."/>
            <person name="Allemand D."/>
            <person name="Aranda M."/>
        </authorList>
    </citation>
    <scope>NUCLEOTIDE SEQUENCE [LARGE SCALE GENOMIC DNA]</scope>
</reference>
<sequence length="300" mass="34942">MFNNLEEESEFWRALWEREWTGHRNGLKVDGNAKISSLEDGKQDKFLDVLESLKQEEKLALQSAAKEYLQRWEGLHSTETEYKATKVEAVVNLYQKRDLTMKMVRDYEEHAESVGRQALTKEEAAYVREYGPQLQLEYSDPVCVTEEGEVIPGKKVKNLLKRHRESRIREDIREQRWHGKLVTERERDAEQSAERCFLWLSDWRICPTHIAGMFKLYEQLLPSRLYTIHKTRVSDSSDSACRLCGTATEGIARILSACPVLAQTKYLTRHDAVLKVLFFEIIFDLSLIDTVFTYQATVSL</sequence>
<dbReference type="EMBL" id="LSMT01001182">
    <property type="protein sequence ID" value="PFX12794.1"/>
    <property type="molecule type" value="Genomic_DNA"/>
</dbReference>
<protein>
    <recommendedName>
        <fullName evidence="3">Reverse transcriptase zinc-binding domain-containing protein</fullName>
    </recommendedName>
</protein>
<dbReference type="Proteomes" id="UP000225706">
    <property type="component" value="Unassembled WGS sequence"/>
</dbReference>
<organism evidence="1 2">
    <name type="scientific">Stylophora pistillata</name>
    <name type="common">Smooth cauliflower coral</name>
    <dbReference type="NCBI Taxonomy" id="50429"/>
    <lineage>
        <taxon>Eukaryota</taxon>
        <taxon>Metazoa</taxon>
        <taxon>Cnidaria</taxon>
        <taxon>Anthozoa</taxon>
        <taxon>Hexacorallia</taxon>
        <taxon>Scleractinia</taxon>
        <taxon>Astrocoeniina</taxon>
        <taxon>Pocilloporidae</taxon>
        <taxon>Stylophora</taxon>
    </lineage>
</organism>
<evidence type="ECO:0008006" key="3">
    <source>
        <dbReference type="Google" id="ProtNLM"/>
    </source>
</evidence>
<dbReference type="AlphaFoldDB" id="A0A2B4R374"/>